<dbReference type="Pfam" id="PF19051">
    <property type="entry name" value="GFO_IDH_MocA_C2"/>
    <property type="match status" value="2"/>
</dbReference>
<evidence type="ECO:0000259" key="1">
    <source>
        <dbReference type="Pfam" id="PF01408"/>
    </source>
</evidence>
<dbReference type="EMBL" id="JBHSGN010000121">
    <property type="protein sequence ID" value="MFC4675944.1"/>
    <property type="molecule type" value="Genomic_DNA"/>
</dbReference>
<name>A0ABV9L1P3_9BACT</name>
<feature type="domain" description="Gfo/Idh/MocA-like oxidoreductase bacterial type C-terminal" evidence="2">
    <location>
        <begin position="381"/>
        <end position="456"/>
    </location>
</feature>
<dbReference type="InterPro" id="IPR000683">
    <property type="entry name" value="Gfo/Idh/MocA-like_OxRdtase_N"/>
</dbReference>
<protein>
    <submittedName>
        <fullName evidence="3">Gfo/Idh/MocA family protein</fullName>
    </submittedName>
</protein>
<dbReference type="Gene3D" id="3.30.360.10">
    <property type="entry name" value="Dihydrodipicolinate Reductase, domain 2"/>
    <property type="match status" value="1"/>
</dbReference>
<keyword evidence="4" id="KW-1185">Reference proteome</keyword>
<dbReference type="InterPro" id="IPR036291">
    <property type="entry name" value="NAD(P)-bd_dom_sf"/>
</dbReference>
<dbReference type="InterPro" id="IPR006311">
    <property type="entry name" value="TAT_signal"/>
</dbReference>
<reference evidence="4" key="1">
    <citation type="journal article" date="2019" name="Int. J. Syst. Evol. Microbiol.">
        <title>The Global Catalogue of Microorganisms (GCM) 10K type strain sequencing project: providing services to taxonomists for standard genome sequencing and annotation.</title>
        <authorList>
            <consortium name="The Broad Institute Genomics Platform"/>
            <consortium name="The Broad Institute Genome Sequencing Center for Infectious Disease"/>
            <person name="Wu L."/>
            <person name="Ma J."/>
        </authorList>
    </citation>
    <scope>NUCLEOTIDE SEQUENCE [LARGE SCALE GENOMIC DNA]</scope>
    <source>
        <strain evidence="4">CCUG 66188</strain>
    </source>
</reference>
<evidence type="ECO:0000313" key="3">
    <source>
        <dbReference type="EMBL" id="MFC4675944.1"/>
    </source>
</evidence>
<dbReference type="PROSITE" id="PS51318">
    <property type="entry name" value="TAT"/>
    <property type="match status" value="1"/>
</dbReference>
<dbReference type="InterPro" id="IPR019546">
    <property type="entry name" value="TAT_signal_bac_arc"/>
</dbReference>
<dbReference type="RefSeq" id="WP_379999666.1">
    <property type="nucleotide sequence ID" value="NZ_JBHSGN010000121.1"/>
</dbReference>
<dbReference type="Proteomes" id="UP001596023">
    <property type="component" value="Unassembled WGS sequence"/>
</dbReference>
<dbReference type="SUPFAM" id="SSF51735">
    <property type="entry name" value="NAD(P)-binding Rossmann-fold domains"/>
    <property type="match status" value="1"/>
</dbReference>
<dbReference type="SUPFAM" id="SSF55347">
    <property type="entry name" value="Glyceraldehyde-3-phosphate dehydrogenase-like, C-terminal domain"/>
    <property type="match status" value="1"/>
</dbReference>
<sequence>MTTSRRDFIKRAAALGASSFIIPTIIPASVLGKDAPSNKINVGAIGIGRISRGHDLPGIWKYDFAKVMAACDVDSVRLEQGKTLINNYYSKKTGKTYDGVATYENYLDMLNNKDIDAVVISTPDHWHAKQAIDAVYAGKDVYLQKPASLTIEEGRLMSDAVNRTGRIFQIGSQQRSWKQFRDAVEFVRNGRIGDLVSCEVRLPGDPAGGKIIEMPVPKQLNYDLWIGPTPYVYYTEDRVHPSSGYGRPGWLRCEQFGAGMITGWGTHHFDIVHWAMNLEHSGPVEISGKATFPTSGLWDVHGNFETELLYPNGVKVYGLTENNTDKPNGILFKGTKGWIFVSRGEQQITSSDPTSPTQKAKTIDASDPKILSPLGVGDWRAPESKDHHGNWLEAVKNRTQPIAPAEVAHRSCTACLLQHIAMKLQRKLYWDPIRERFRNDDKANSMIARSQRAGFEIR</sequence>
<dbReference type="PANTHER" id="PTHR43818:SF5">
    <property type="entry name" value="OXIDOREDUCTASE FAMILY PROTEIN"/>
    <property type="match status" value="1"/>
</dbReference>
<dbReference type="InterPro" id="IPR043906">
    <property type="entry name" value="Gfo/Idh/MocA_OxRdtase_bact_C"/>
</dbReference>
<dbReference type="Gene3D" id="3.40.50.720">
    <property type="entry name" value="NAD(P)-binding Rossmann-like Domain"/>
    <property type="match status" value="1"/>
</dbReference>
<gene>
    <name evidence="3" type="ORF">ACFO6W_19840</name>
</gene>
<feature type="domain" description="Gfo/Idh/MocA-like oxidoreductase bacterial type C-terminal" evidence="2">
    <location>
        <begin position="212"/>
        <end position="340"/>
    </location>
</feature>
<organism evidence="3 4">
    <name type="scientific">Dysgonomonas termitidis</name>
    <dbReference type="NCBI Taxonomy" id="1516126"/>
    <lineage>
        <taxon>Bacteria</taxon>
        <taxon>Pseudomonadati</taxon>
        <taxon>Bacteroidota</taxon>
        <taxon>Bacteroidia</taxon>
        <taxon>Bacteroidales</taxon>
        <taxon>Dysgonomonadaceae</taxon>
        <taxon>Dysgonomonas</taxon>
    </lineage>
</organism>
<comment type="caution">
    <text evidence="3">The sequence shown here is derived from an EMBL/GenBank/DDBJ whole genome shotgun (WGS) entry which is preliminary data.</text>
</comment>
<dbReference type="InterPro" id="IPR050463">
    <property type="entry name" value="Gfo/Idh/MocA_oxidrdct_glycsds"/>
</dbReference>
<evidence type="ECO:0000259" key="2">
    <source>
        <dbReference type="Pfam" id="PF19051"/>
    </source>
</evidence>
<dbReference type="NCBIfam" id="TIGR01409">
    <property type="entry name" value="TAT_signal_seq"/>
    <property type="match status" value="1"/>
</dbReference>
<dbReference type="PANTHER" id="PTHR43818">
    <property type="entry name" value="BCDNA.GH03377"/>
    <property type="match status" value="1"/>
</dbReference>
<accession>A0ABV9L1P3</accession>
<proteinExistence type="predicted"/>
<evidence type="ECO:0000313" key="4">
    <source>
        <dbReference type="Proteomes" id="UP001596023"/>
    </source>
</evidence>
<feature type="domain" description="Gfo/Idh/MocA-like oxidoreductase N-terminal" evidence="1">
    <location>
        <begin position="40"/>
        <end position="171"/>
    </location>
</feature>
<dbReference type="Pfam" id="PF01408">
    <property type="entry name" value="GFO_IDH_MocA"/>
    <property type="match status" value="1"/>
</dbReference>